<evidence type="ECO:0000259" key="7">
    <source>
        <dbReference type="PROSITE" id="PS50850"/>
    </source>
</evidence>
<dbReference type="InterPro" id="IPR011701">
    <property type="entry name" value="MFS"/>
</dbReference>
<evidence type="ECO:0000256" key="1">
    <source>
        <dbReference type="ARBA" id="ARBA00004141"/>
    </source>
</evidence>
<keyword evidence="2" id="KW-0813">Transport</keyword>
<dbReference type="InterPro" id="IPR020846">
    <property type="entry name" value="MFS_dom"/>
</dbReference>
<reference evidence="8" key="1">
    <citation type="submission" date="2020-12" db="EMBL/GenBank/DDBJ databases">
        <title>Metabolic potential, ecology and presence of endohyphal bacteria is reflected in genomic diversity of Mucoromycotina.</title>
        <authorList>
            <person name="Muszewska A."/>
            <person name="Okrasinska A."/>
            <person name="Steczkiewicz K."/>
            <person name="Drgas O."/>
            <person name="Orlowska M."/>
            <person name="Perlinska-Lenart U."/>
            <person name="Aleksandrzak-Piekarczyk T."/>
            <person name="Szatraj K."/>
            <person name="Zielenkiewicz U."/>
            <person name="Pilsyk S."/>
            <person name="Malc E."/>
            <person name="Mieczkowski P."/>
            <person name="Kruszewska J.S."/>
            <person name="Biernat P."/>
            <person name="Pawlowska J."/>
        </authorList>
    </citation>
    <scope>NUCLEOTIDE SEQUENCE</scope>
    <source>
        <strain evidence="8">WA0000067209</strain>
    </source>
</reference>
<feature type="transmembrane region" description="Helical" evidence="6">
    <location>
        <begin position="426"/>
        <end position="448"/>
    </location>
</feature>
<feature type="transmembrane region" description="Helical" evidence="6">
    <location>
        <begin position="223"/>
        <end position="243"/>
    </location>
</feature>
<feature type="transmembrane region" description="Helical" evidence="6">
    <location>
        <begin position="366"/>
        <end position="386"/>
    </location>
</feature>
<dbReference type="PANTHER" id="PTHR43791">
    <property type="entry name" value="PERMEASE-RELATED"/>
    <property type="match status" value="1"/>
</dbReference>
<dbReference type="Pfam" id="PF07690">
    <property type="entry name" value="MFS_1"/>
    <property type="match status" value="1"/>
</dbReference>
<feature type="domain" description="Major facilitator superfamily (MFS) profile" evidence="7">
    <location>
        <begin position="62"/>
        <end position="481"/>
    </location>
</feature>
<organism evidence="8 9">
    <name type="scientific">Mortierella isabellina</name>
    <name type="common">Filamentous fungus</name>
    <name type="synonym">Umbelopsis isabellina</name>
    <dbReference type="NCBI Taxonomy" id="91625"/>
    <lineage>
        <taxon>Eukaryota</taxon>
        <taxon>Fungi</taxon>
        <taxon>Fungi incertae sedis</taxon>
        <taxon>Mucoromycota</taxon>
        <taxon>Mucoromycotina</taxon>
        <taxon>Umbelopsidomycetes</taxon>
        <taxon>Umbelopsidales</taxon>
        <taxon>Umbelopsidaceae</taxon>
        <taxon>Umbelopsis</taxon>
    </lineage>
</organism>
<keyword evidence="3 6" id="KW-0812">Transmembrane</keyword>
<protein>
    <recommendedName>
        <fullName evidence="7">Major facilitator superfamily (MFS) profile domain-containing protein</fullName>
    </recommendedName>
</protein>
<dbReference type="PROSITE" id="PS50850">
    <property type="entry name" value="MFS"/>
    <property type="match status" value="1"/>
</dbReference>
<dbReference type="OrthoDB" id="1935484at2759"/>
<dbReference type="AlphaFoldDB" id="A0A8H7Q075"/>
<dbReference type="EMBL" id="JAEPQZ010000003">
    <property type="protein sequence ID" value="KAG2183498.1"/>
    <property type="molecule type" value="Genomic_DNA"/>
</dbReference>
<proteinExistence type="predicted"/>
<sequence>MSQDLKEKIEIHHTSDKVLEIEDTTLTSLDGHSLSNDSAYVQDLQWTDEEEKKIVAKLDRRLMSYVLLMTFVLNMDRTNISNAISDNLPADLGFTIDGINTATLIYAIVFTLFTIPTNVIVKRVGAHFWIPFIMSAWGIVTWSHIFIKDFTGYLIVRLFIAATEAGFIPACLTYLTGFYKTNELATRLAWYWGIQSFASAFSGLLSFAIFRLAGVAGLEGWKWLFLIDGILTNIVGAISFFYLPASLTKTDRLMFGKKSWFNERETQIAVTRIIRDDLTKNDQYKHVTWEDFRISVLDTKLWVHLIIAFLTLMPITPIGTYLPTIIKQTGFSVYIANLLAAPTYIVGLFFSILIARGADKYGNTSLWAQAAIVWGLIGALLLEFLPDNTNKWVMYFAAFVIASTPSSHGMHIAWMSSNLAPIGKRTLALGWVIGAANICAVPGSQIYTASDSPRFHRGNWILIGITLANGFFFLLQRYRYMLTNKYRQKKWDSMTEDEQRVYNETTKHKGSNRLDYRFHL</sequence>
<feature type="transmembrane region" description="Helical" evidence="6">
    <location>
        <begin position="301"/>
        <end position="322"/>
    </location>
</feature>
<dbReference type="GO" id="GO:0016020">
    <property type="term" value="C:membrane"/>
    <property type="evidence" value="ECO:0007669"/>
    <property type="project" value="UniProtKB-SubCell"/>
</dbReference>
<comment type="caution">
    <text evidence="8">The sequence shown here is derived from an EMBL/GenBank/DDBJ whole genome shotgun (WGS) entry which is preliminary data.</text>
</comment>
<keyword evidence="9" id="KW-1185">Reference proteome</keyword>
<evidence type="ECO:0000256" key="5">
    <source>
        <dbReference type="ARBA" id="ARBA00023136"/>
    </source>
</evidence>
<dbReference type="InterPro" id="IPR036259">
    <property type="entry name" value="MFS_trans_sf"/>
</dbReference>
<gene>
    <name evidence="8" type="ORF">INT43_006504</name>
</gene>
<evidence type="ECO:0000256" key="3">
    <source>
        <dbReference type="ARBA" id="ARBA00022692"/>
    </source>
</evidence>
<feature type="transmembrane region" description="Helical" evidence="6">
    <location>
        <begin position="128"/>
        <end position="147"/>
    </location>
</feature>
<dbReference type="SUPFAM" id="SSF103473">
    <property type="entry name" value="MFS general substrate transporter"/>
    <property type="match status" value="1"/>
</dbReference>
<evidence type="ECO:0000256" key="4">
    <source>
        <dbReference type="ARBA" id="ARBA00022989"/>
    </source>
</evidence>
<comment type="subcellular location">
    <subcellularLocation>
        <location evidence="1">Membrane</location>
        <topology evidence="1">Multi-pass membrane protein</topology>
    </subcellularLocation>
</comment>
<keyword evidence="4 6" id="KW-1133">Transmembrane helix</keyword>
<evidence type="ECO:0000313" key="9">
    <source>
        <dbReference type="Proteomes" id="UP000654370"/>
    </source>
</evidence>
<keyword evidence="5 6" id="KW-0472">Membrane</keyword>
<feature type="transmembrane region" description="Helical" evidence="6">
    <location>
        <begin position="62"/>
        <end position="84"/>
    </location>
</feature>
<dbReference type="GO" id="GO:0022857">
    <property type="term" value="F:transmembrane transporter activity"/>
    <property type="evidence" value="ECO:0007669"/>
    <property type="project" value="InterPro"/>
</dbReference>
<evidence type="ECO:0000256" key="2">
    <source>
        <dbReference type="ARBA" id="ARBA00022448"/>
    </source>
</evidence>
<accession>A0A8H7Q075</accession>
<feature type="transmembrane region" description="Helical" evidence="6">
    <location>
        <begin position="153"/>
        <end position="176"/>
    </location>
</feature>
<feature type="transmembrane region" description="Helical" evidence="6">
    <location>
        <begin position="460"/>
        <end position="480"/>
    </location>
</feature>
<feature type="transmembrane region" description="Helical" evidence="6">
    <location>
        <begin position="334"/>
        <end position="354"/>
    </location>
</feature>
<evidence type="ECO:0000313" key="8">
    <source>
        <dbReference type="EMBL" id="KAG2183498.1"/>
    </source>
</evidence>
<dbReference type="PANTHER" id="PTHR43791:SF86">
    <property type="entry name" value="MAJOR FACILITATOR SUPERFAMILY (MFS) PROFILE DOMAIN-CONTAINING PROTEIN"/>
    <property type="match status" value="1"/>
</dbReference>
<feature type="transmembrane region" description="Helical" evidence="6">
    <location>
        <begin position="104"/>
        <end position="121"/>
    </location>
</feature>
<feature type="transmembrane region" description="Helical" evidence="6">
    <location>
        <begin position="188"/>
        <end position="211"/>
    </location>
</feature>
<evidence type="ECO:0000256" key="6">
    <source>
        <dbReference type="SAM" id="Phobius"/>
    </source>
</evidence>
<feature type="transmembrane region" description="Helical" evidence="6">
    <location>
        <begin position="392"/>
        <end position="414"/>
    </location>
</feature>
<dbReference type="Proteomes" id="UP000654370">
    <property type="component" value="Unassembled WGS sequence"/>
</dbReference>
<name>A0A8H7Q075_MORIS</name>
<dbReference type="Gene3D" id="1.20.1250.20">
    <property type="entry name" value="MFS general substrate transporter like domains"/>
    <property type="match status" value="2"/>
</dbReference>